<evidence type="ECO:0008006" key="2">
    <source>
        <dbReference type="Google" id="ProtNLM"/>
    </source>
</evidence>
<protein>
    <recommendedName>
        <fullName evidence="2">DUF2997 domain-containing protein</fullName>
    </recommendedName>
</protein>
<dbReference type="EMBL" id="MT143939">
    <property type="protein sequence ID" value="QJH93022.1"/>
    <property type="molecule type" value="Genomic_DNA"/>
</dbReference>
<evidence type="ECO:0000313" key="1">
    <source>
        <dbReference type="EMBL" id="QJH93022.1"/>
    </source>
</evidence>
<dbReference type="InterPro" id="IPR021375">
    <property type="entry name" value="DUF2997"/>
</dbReference>
<proteinExistence type="predicted"/>
<dbReference type="AlphaFoldDB" id="A0A6M3X5K4"/>
<organism evidence="1">
    <name type="scientific">viral metagenome</name>
    <dbReference type="NCBI Taxonomy" id="1070528"/>
    <lineage>
        <taxon>unclassified sequences</taxon>
        <taxon>metagenomes</taxon>
        <taxon>organismal metagenomes</taxon>
    </lineage>
</organism>
<dbReference type="Pfam" id="PF11211">
    <property type="entry name" value="DUF2997"/>
    <property type="match status" value="1"/>
</dbReference>
<gene>
    <name evidence="1" type="ORF">MM171B02517_0009</name>
</gene>
<reference evidence="1" key="1">
    <citation type="submission" date="2020-03" db="EMBL/GenBank/DDBJ databases">
        <title>The deep terrestrial virosphere.</title>
        <authorList>
            <person name="Holmfeldt K."/>
            <person name="Nilsson E."/>
            <person name="Simone D."/>
            <person name="Lopez-Fernandez M."/>
            <person name="Wu X."/>
            <person name="de Brujin I."/>
            <person name="Lundin D."/>
            <person name="Andersson A."/>
            <person name="Bertilsson S."/>
            <person name="Dopson M."/>
        </authorList>
    </citation>
    <scope>NUCLEOTIDE SEQUENCE</scope>
    <source>
        <strain evidence="1">MM171B02517</strain>
    </source>
</reference>
<name>A0A6M3X5K4_9ZZZZ</name>
<sequence>MKRIVFTFKEDGTISTDAEGFTGNTCIKETEKLLADLNPELKERKVKAEFHAETKVKSKLTVQG</sequence>
<accession>A0A6M3X5K4</accession>